<keyword evidence="2" id="KW-0808">Transferase</keyword>
<evidence type="ECO:0000256" key="2">
    <source>
        <dbReference type="ARBA" id="ARBA00022679"/>
    </source>
</evidence>
<gene>
    <name evidence="4" type="ORF">L9F63_008797</name>
</gene>
<evidence type="ECO:0000313" key="4">
    <source>
        <dbReference type="EMBL" id="KAJ9573815.1"/>
    </source>
</evidence>
<protein>
    <recommendedName>
        <fullName evidence="3">Sulfotransferase domain-containing protein</fullName>
    </recommendedName>
</protein>
<evidence type="ECO:0000256" key="1">
    <source>
        <dbReference type="ARBA" id="ARBA00005771"/>
    </source>
</evidence>
<dbReference type="InterPro" id="IPR027417">
    <property type="entry name" value="P-loop_NTPase"/>
</dbReference>
<feature type="domain" description="Sulfotransferase" evidence="3">
    <location>
        <begin position="690"/>
        <end position="942"/>
    </location>
</feature>
<dbReference type="SUPFAM" id="SSF52540">
    <property type="entry name" value="P-loop containing nucleoside triphosphate hydrolases"/>
    <property type="match status" value="3"/>
</dbReference>
<comment type="similarity">
    <text evidence="1">Belongs to the sulfotransferase 1 family.</text>
</comment>
<reference evidence="4" key="2">
    <citation type="submission" date="2023-05" db="EMBL/GenBank/DDBJ databases">
        <authorList>
            <person name="Fouks B."/>
        </authorList>
    </citation>
    <scope>NUCLEOTIDE SEQUENCE</scope>
    <source>
        <strain evidence="4">Stay&amp;Tobe</strain>
        <tissue evidence="4">Testes</tissue>
    </source>
</reference>
<evidence type="ECO:0000259" key="3">
    <source>
        <dbReference type="Pfam" id="PF00685"/>
    </source>
</evidence>
<reference evidence="4" key="1">
    <citation type="journal article" date="2023" name="IScience">
        <title>Live-bearing cockroach genome reveals convergent evolutionary mechanisms linked to viviparity in insects and beyond.</title>
        <authorList>
            <person name="Fouks B."/>
            <person name="Harrison M.C."/>
            <person name="Mikhailova A.A."/>
            <person name="Marchal E."/>
            <person name="English S."/>
            <person name="Carruthers M."/>
            <person name="Jennings E.C."/>
            <person name="Chiamaka E.L."/>
            <person name="Frigard R.A."/>
            <person name="Pippel M."/>
            <person name="Attardo G.M."/>
            <person name="Benoit J.B."/>
            <person name="Bornberg-Bauer E."/>
            <person name="Tobe S.S."/>
        </authorList>
    </citation>
    <scope>NUCLEOTIDE SEQUENCE</scope>
    <source>
        <strain evidence="4">Stay&amp;Tobe</strain>
    </source>
</reference>
<dbReference type="AlphaFoldDB" id="A0AAD7Z3T0"/>
<dbReference type="Pfam" id="PF00685">
    <property type="entry name" value="Sulfotransfer_1"/>
    <property type="match status" value="3"/>
</dbReference>
<name>A0AAD7Z3T0_DIPPU</name>
<dbReference type="EMBL" id="JASPKZ010010677">
    <property type="protein sequence ID" value="KAJ9573815.1"/>
    <property type="molecule type" value="Genomic_DNA"/>
</dbReference>
<evidence type="ECO:0000313" key="5">
    <source>
        <dbReference type="Proteomes" id="UP001233999"/>
    </source>
</evidence>
<dbReference type="Proteomes" id="UP001233999">
    <property type="component" value="Unassembled WGS sequence"/>
</dbReference>
<organism evidence="4 5">
    <name type="scientific">Diploptera punctata</name>
    <name type="common">Pacific beetle cockroach</name>
    <dbReference type="NCBI Taxonomy" id="6984"/>
    <lineage>
        <taxon>Eukaryota</taxon>
        <taxon>Metazoa</taxon>
        <taxon>Ecdysozoa</taxon>
        <taxon>Arthropoda</taxon>
        <taxon>Hexapoda</taxon>
        <taxon>Insecta</taxon>
        <taxon>Pterygota</taxon>
        <taxon>Neoptera</taxon>
        <taxon>Polyneoptera</taxon>
        <taxon>Dictyoptera</taxon>
        <taxon>Blattodea</taxon>
        <taxon>Blaberoidea</taxon>
        <taxon>Blaberidae</taxon>
        <taxon>Diplopterinae</taxon>
        <taxon>Diploptera</taxon>
    </lineage>
</organism>
<keyword evidence="5" id="KW-1185">Reference proteome</keyword>
<feature type="domain" description="Sulfotransferase" evidence="3">
    <location>
        <begin position="400"/>
        <end position="654"/>
    </location>
</feature>
<comment type="caution">
    <text evidence="4">The sequence shown here is derived from an EMBL/GenBank/DDBJ whole genome shotgun (WGS) entry which is preliminary data.</text>
</comment>
<dbReference type="PANTHER" id="PTHR11783">
    <property type="entry name" value="SULFOTRANSFERASE SULT"/>
    <property type="match status" value="1"/>
</dbReference>
<sequence>MADKHIEFVVEPAEDPSVEKYRKDNLMHVSSQKIIKINPSNSYMPAPFRDHIDRIRRFTVRPDDVWLVTYPKCGTTWTQEMLWLLINNLDFETAKKIQLIRRSPFLEFNEDFHSVDTMKIAENIASPRLIKSHLPLQLLPQQLWTVKPKVRIIYVTRDAKDVAVSYFHHHKLMCKYNGTLNDFVDAFISGYALPGTIWDHILDFWNIRHEPNLLLISYEEMKKAIRRIATKTAQFLNRSLTEEQLKQLCEHLSFESMKKNPAVNLEEQLQKIRERQNFEVEEKFIRKGKVGGWKDELSPEASEKIDKWTREKLRGTDYPCCRYGYSVGVAALCMRAGDMAARISVDMADKHIDFVVEPAEDPSVEKYRKANLVHFSTQKIIKITPSNSYIERIRRFTVRPDDVWIVTYPKCGTTWSQEMLWLLINDLDFETARTINLSRRSPCIDTKYIGKEHQFPDTIKGTEEFKSPRLIKSHLPLQLLPQQLWTVKPKVIYVTRDAKDVAVSYFHHHKLFSKYTGTLNDFVDAFVNGYVMPGALWDHTLDFWKIRHEPNVLFNTYEEMRKIENSTFVTKTAKFLNRSLTEEQLKQLCEHLSFESMKKNPAVNLEEELQQIRKQQKSEIEEQFIRKGKVGGWKEELCPEASEKIEKWTREKLRVYLYSYELVRITPSNCCMSPGFPEKIDTIRSFTVRPDDVWVVTYPKCGTTWTQEMVWLLLNDIDFETAKSVSIGFLGSKEHHPNQLDTIKLLENMKSPRCIKSHLPAELLPKQLWTVKPKFVLLEVEAKDALVSSYHHHRLFFSFVESCDEFAEYFMAGIVGCGYMWDHVLGFWKIRDEPNVLFNTFEEMKKDLPGVVKRTADFLGRSLTSEQLENLCEHLSFKSMKDNKAVSHEDEMHHREEKQAVQLKGKVYPFMRKGEVGSWKSDLSPEVAEKVDNWTKEKLTGTDYPITF</sequence>
<dbReference type="GO" id="GO:0008146">
    <property type="term" value="F:sulfotransferase activity"/>
    <property type="evidence" value="ECO:0007669"/>
    <property type="project" value="InterPro"/>
</dbReference>
<accession>A0AAD7Z3T0</accession>
<dbReference type="Gene3D" id="3.40.50.300">
    <property type="entry name" value="P-loop containing nucleotide triphosphate hydrolases"/>
    <property type="match status" value="3"/>
</dbReference>
<proteinExistence type="inferred from homology"/>
<dbReference type="InterPro" id="IPR000863">
    <property type="entry name" value="Sulfotransferase_dom"/>
</dbReference>
<feature type="domain" description="Sulfotransferase" evidence="3">
    <location>
        <begin position="62"/>
        <end position="316"/>
    </location>
</feature>